<comment type="caution">
    <text evidence="2">The sequence shown here is derived from an EMBL/GenBank/DDBJ whole genome shotgun (WGS) entry which is preliminary data.</text>
</comment>
<name>A0AAV1RHQ9_9ROSI</name>
<protein>
    <submittedName>
        <fullName evidence="2">Uncharacterized protein</fullName>
    </submittedName>
</protein>
<proteinExistence type="predicted"/>
<feature type="region of interest" description="Disordered" evidence="1">
    <location>
        <begin position="408"/>
        <end position="433"/>
    </location>
</feature>
<feature type="region of interest" description="Disordered" evidence="1">
    <location>
        <begin position="1"/>
        <end position="30"/>
    </location>
</feature>
<evidence type="ECO:0000313" key="2">
    <source>
        <dbReference type="EMBL" id="CAK7334371.1"/>
    </source>
</evidence>
<gene>
    <name evidence="2" type="ORF">DCAF_LOCUS9884</name>
</gene>
<feature type="compositionally biased region" description="Basic and acidic residues" evidence="1">
    <location>
        <begin position="514"/>
        <end position="534"/>
    </location>
</feature>
<evidence type="ECO:0000256" key="1">
    <source>
        <dbReference type="SAM" id="MobiDB-lite"/>
    </source>
</evidence>
<dbReference type="PANTHER" id="PTHR36368">
    <property type="entry name" value="ATP-DEPENDENT CASEINOLYTIC PROTEASE/CROTONASE FAMILY PROTEIN"/>
    <property type="match status" value="1"/>
</dbReference>
<dbReference type="Proteomes" id="UP001314170">
    <property type="component" value="Unassembled WGS sequence"/>
</dbReference>
<feature type="compositionally biased region" description="Basic and acidic residues" evidence="1">
    <location>
        <begin position="85"/>
        <end position="98"/>
    </location>
</feature>
<keyword evidence="3" id="KW-1185">Reference proteome</keyword>
<evidence type="ECO:0000313" key="3">
    <source>
        <dbReference type="Proteomes" id="UP001314170"/>
    </source>
</evidence>
<sequence>MENTSDFDSDSDTQEIHNSSLSLPSEPPDIRNWFSSYQYESFVLDTYDDFGGSFLKESEFECRRDGHVGIEEGIKEKEGNFCEARRIGNNSSDDKHGDQSFSTPTDLRNWFPSYESESPVLDTADYFKESVIKERKPEKDGFAIEESDNKREKKAVDLSNCRNNNEIRAGEKLCSKNSFGDVCEDRTLREISDSSQSSLFLSEPPDIRNWFPSYVYESPVLSKDNGFLLGKTECEEDEFANQDSKLKKEMQLWKLRQKTSSDEREHSNGIVKSSSSLGNHIQEKSMNKVSPSQDTRDVEKEALSVLDNLCHEVEHSMEDESFPSHAIIPTKDVEKPSLNFDVPPFKQQQMQHLAQEVGFVSVKSNVKSSNKTPTKLNRKKDFTNLEANAQAEVDLVSSRGNMKFIQGVGASSSCQSTHGRSNNKRNEGKEVQGNDFVTTMKNRMTKRNDENSLDKHRQQHILLECTKSRGITSRGGEKDEKVVTVKRKVLSEVSNFENLDVIEVTGKWKCPQKSKPDRGPPTKQLRLERWVHRL</sequence>
<organism evidence="2 3">
    <name type="scientific">Dovyalis caffra</name>
    <dbReference type="NCBI Taxonomy" id="77055"/>
    <lineage>
        <taxon>Eukaryota</taxon>
        <taxon>Viridiplantae</taxon>
        <taxon>Streptophyta</taxon>
        <taxon>Embryophyta</taxon>
        <taxon>Tracheophyta</taxon>
        <taxon>Spermatophyta</taxon>
        <taxon>Magnoliopsida</taxon>
        <taxon>eudicotyledons</taxon>
        <taxon>Gunneridae</taxon>
        <taxon>Pentapetalae</taxon>
        <taxon>rosids</taxon>
        <taxon>fabids</taxon>
        <taxon>Malpighiales</taxon>
        <taxon>Salicaceae</taxon>
        <taxon>Flacourtieae</taxon>
        <taxon>Dovyalis</taxon>
    </lineage>
</organism>
<feature type="compositionally biased region" description="Acidic residues" evidence="1">
    <location>
        <begin position="1"/>
        <end position="13"/>
    </location>
</feature>
<dbReference type="PANTHER" id="PTHR36368:SF1">
    <property type="entry name" value="ATP-DEPENDENT CASEINOLYTIC PROTEASE_CROTONASE FAMILY PROTEIN"/>
    <property type="match status" value="1"/>
</dbReference>
<dbReference type="AlphaFoldDB" id="A0AAV1RHQ9"/>
<feature type="compositionally biased region" description="Polar residues" evidence="1">
    <location>
        <begin position="409"/>
        <end position="420"/>
    </location>
</feature>
<feature type="compositionally biased region" description="Polar residues" evidence="1">
    <location>
        <begin position="270"/>
        <end position="279"/>
    </location>
</feature>
<dbReference type="EMBL" id="CAWUPB010000950">
    <property type="protein sequence ID" value="CAK7334371.1"/>
    <property type="molecule type" value="Genomic_DNA"/>
</dbReference>
<feature type="region of interest" description="Disordered" evidence="1">
    <location>
        <begin position="510"/>
        <end position="534"/>
    </location>
</feature>
<reference evidence="2 3" key="1">
    <citation type="submission" date="2024-01" db="EMBL/GenBank/DDBJ databases">
        <authorList>
            <person name="Waweru B."/>
        </authorList>
    </citation>
    <scope>NUCLEOTIDE SEQUENCE [LARGE SCALE GENOMIC DNA]</scope>
</reference>
<feature type="region of interest" description="Disordered" evidence="1">
    <location>
        <begin position="257"/>
        <end position="295"/>
    </location>
</feature>
<accession>A0AAV1RHQ9</accession>
<feature type="region of interest" description="Disordered" evidence="1">
    <location>
        <begin position="85"/>
        <end position="104"/>
    </location>
</feature>